<dbReference type="Pfam" id="PF00106">
    <property type="entry name" value="adh_short"/>
    <property type="match status" value="1"/>
</dbReference>
<reference evidence="3 4" key="1">
    <citation type="submission" date="2020-11" db="EMBL/GenBank/DDBJ databases">
        <title>Arthrobacter antarcticus sp. nov., isolated from Antarctic Soil.</title>
        <authorList>
            <person name="Li J."/>
        </authorList>
    </citation>
    <scope>NUCLEOTIDE SEQUENCE [LARGE SCALE GENOMIC DNA]</scope>
    <source>
        <strain evidence="3 4">Z1-20</strain>
    </source>
</reference>
<dbReference type="Gene3D" id="3.40.50.720">
    <property type="entry name" value="NAD(P)-binding Rossmann-like Domain"/>
    <property type="match status" value="1"/>
</dbReference>
<dbReference type="SMART" id="SM00822">
    <property type="entry name" value="PKS_KR"/>
    <property type="match status" value="1"/>
</dbReference>
<feature type="domain" description="Ketoreductase" evidence="2">
    <location>
        <begin position="4"/>
        <end position="193"/>
    </location>
</feature>
<proteinExistence type="predicted"/>
<accession>A0A931G6L1</accession>
<evidence type="ECO:0000313" key="4">
    <source>
        <dbReference type="Proteomes" id="UP000655366"/>
    </source>
</evidence>
<keyword evidence="4" id="KW-1185">Reference proteome</keyword>
<dbReference type="PRINTS" id="PR00081">
    <property type="entry name" value="GDHRDH"/>
</dbReference>
<dbReference type="AlphaFoldDB" id="A0A931G6L1"/>
<sequence length="277" mass="29622">MAERTIVITGASDGIGAAAAQALSAAGDRVVVVGRSPEKTKAIAGKLGAEYFLADFAQLDQVRGLAAGLKGKYPRIDVLANNAGGIMGRRGLTVDGHEKTFQVNHLAPFLLTTLLLDVLLESKARVINTSSVANSFFGHLDIDDLDAEKKYGTNRAYGNAKLANILFTKELDRRYGGQGLTTAAFHPGGVATNFSAESNSPMRFAYKGIMRRFMLTPEQGAETLVWLATARPGADWVSGQYYAKRKVAKANKQADDAGLARALWERSEEMVSAQPAG</sequence>
<dbReference type="PANTHER" id="PTHR43157">
    <property type="entry name" value="PHOSPHATIDYLINOSITOL-GLYCAN BIOSYNTHESIS CLASS F PROTEIN-RELATED"/>
    <property type="match status" value="1"/>
</dbReference>
<dbReference type="InterPro" id="IPR057326">
    <property type="entry name" value="KR_dom"/>
</dbReference>
<evidence type="ECO:0000256" key="1">
    <source>
        <dbReference type="ARBA" id="ARBA00023002"/>
    </source>
</evidence>
<protein>
    <submittedName>
        <fullName evidence="3">SDR family NAD(P)-dependent oxidoreductase</fullName>
    </submittedName>
</protein>
<dbReference type="InterPro" id="IPR036291">
    <property type="entry name" value="NAD(P)-bd_dom_sf"/>
</dbReference>
<keyword evidence="1" id="KW-0560">Oxidoreductase</keyword>
<dbReference type="RefSeq" id="WP_196397709.1">
    <property type="nucleotide sequence ID" value="NZ_JADNYM010000021.1"/>
</dbReference>
<evidence type="ECO:0000259" key="2">
    <source>
        <dbReference type="SMART" id="SM00822"/>
    </source>
</evidence>
<dbReference type="EMBL" id="JADNYM010000021">
    <property type="protein sequence ID" value="MBG0740770.1"/>
    <property type="molecule type" value="Genomic_DNA"/>
</dbReference>
<dbReference type="Proteomes" id="UP000655366">
    <property type="component" value="Unassembled WGS sequence"/>
</dbReference>
<name>A0A931G6L1_9MICC</name>
<evidence type="ECO:0000313" key="3">
    <source>
        <dbReference type="EMBL" id="MBG0740770.1"/>
    </source>
</evidence>
<comment type="caution">
    <text evidence="3">The sequence shown here is derived from an EMBL/GenBank/DDBJ whole genome shotgun (WGS) entry which is preliminary data.</text>
</comment>
<dbReference type="SUPFAM" id="SSF51735">
    <property type="entry name" value="NAD(P)-binding Rossmann-fold domains"/>
    <property type="match status" value="1"/>
</dbReference>
<gene>
    <name evidence="3" type="ORF">IV500_15450</name>
</gene>
<dbReference type="PANTHER" id="PTHR43157:SF31">
    <property type="entry name" value="PHOSPHATIDYLINOSITOL-GLYCAN BIOSYNTHESIS CLASS F PROTEIN"/>
    <property type="match status" value="1"/>
</dbReference>
<dbReference type="GO" id="GO:0016491">
    <property type="term" value="F:oxidoreductase activity"/>
    <property type="evidence" value="ECO:0007669"/>
    <property type="project" value="UniProtKB-KW"/>
</dbReference>
<organism evidence="3 4">
    <name type="scientific">Arthrobacter terrae</name>
    <dbReference type="NCBI Taxonomy" id="2935737"/>
    <lineage>
        <taxon>Bacteria</taxon>
        <taxon>Bacillati</taxon>
        <taxon>Actinomycetota</taxon>
        <taxon>Actinomycetes</taxon>
        <taxon>Micrococcales</taxon>
        <taxon>Micrococcaceae</taxon>
        <taxon>Arthrobacter</taxon>
    </lineage>
</organism>
<dbReference type="InterPro" id="IPR002347">
    <property type="entry name" value="SDR_fam"/>
</dbReference>